<organism evidence="1 2">
    <name type="scientific">Babesia bovis</name>
    <dbReference type="NCBI Taxonomy" id="5865"/>
    <lineage>
        <taxon>Eukaryota</taxon>
        <taxon>Sar</taxon>
        <taxon>Alveolata</taxon>
        <taxon>Apicomplexa</taxon>
        <taxon>Aconoidasida</taxon>
        <taxon>Piroplasmida</taxon>
        <taxon>Babesiidae</taxon>
        <taxon>Babesia</taxon>
    </lineage>
</organism>
<proteinExistence type="predicted"/>
<evidence type="ECO:0000313" key="1">
    <source>
        <dbReference type="EMBL" id="EDO07710.1"/>
    </source>
</evidence>
<gene>
    <name evidence="1" type="ORF">BBOV_III001430</name>
</gene>
<sequence length="229" mass="26691">MKYNGQLIYPNVYRITPKCTEKSIYKTLLKDTANNFLKQIAESQIQQISPFDAAAVLKRLLENVDSKGVIEIRRNPYYKPVVTRILNSVELYRKELLFYFLNKFYQLHDTQAIKHLTQVFVESQAVSLLNPNQLVELTYYAAHHIPKEVKQEVEYADIPKEELAVYHKYIKQLQGELVAKAVELKDYNLIYKVVIALPKLPKTQYTDVLSRVIAEKGECVLFKCMWTPS</sequence>
<name>A7AMC6_BABBO</name>
<keyword evidence="2" id="KW-1185">Reference proteome</keyword>
<dbReference type="eggNOG" id="ENOG502QXCS">
    <property type="taxonomic scope" value="Eukaryota"/>
</dbReference>
<evidence type="ECO:0000313" key="2">
    <source>
        <dbReference type="Proteomes" id="UP000002173"/>
    </source>
</evidence>
<dbReference type="VEuPathDB" id="PiroplasmaDB:BBOV_III001430"/>
<dbReference type="EMBL" id="AAXT01000001">
    <property type="protein sequence ID" value="EDO07710.1"/>
    <property type="molecule type" value="Genomic_DNA"/>
</dbReference>
<dbReference type="OMA" id="YHIPANC"/>
<dbReference type="KEGG" id="bbo:BBOV_III001430"/>
<reference evidence="1 2" key="1">
    <citation type="journal article" date="2007" name="PLoS Pathog.">
        <title>Genome sequence of Babesia bovis and comparative analysis of apicomplexan hemoprotozoa.</title>
        <authorList>
            <person name="Brayton K.A."/>
            <person name="Lau A.O.T."/>
            <person name="Herndon D.R."/>
            <person name="Hannick L."/>
            <person name="Kappmeyer L.S."/>
            <person name="Berens S.J."/>
            <person name="Bidwell S.L."/>
            <person name="Brown W.C."/>
            <person name="Crabtree J."/>
            <person name="Fadrosh D."/>
            <person name="Feldblum T."/>
            <person name="Forberger H.A."/>
            <person name="Haas B.J."/>
            <person name="Howell J.M."/>
            <person name="Khouri H."/>
            <person name="Koo H."/>
            <person name="Mann D.J."/>
            <person name="Norimine J."/>
            <person name="Paulsen I.T."/>
            <person name="Radune D."/>
            <person name="Ren Q."/>
            <person name="Smith R.K. Jr."/>
            <person name="Suarez C.E."/>
            <person name="White O."/>
            <person name="Wortman J.R."/>
            <person name="Knowles D.P. Jr."/>
            <person name="McElwain T.F."/>
            <person name="Nene V.M."/>
        </authorList>
    </citation>
    <scope>NUCLEOTIDE SEQUENCE [LARGE SCALE GENOMIC DNA]</scope>
    <source>
        <strain evidence="1">T2Bo</strain>
    </source>
</reference>
<dbReference type="GeneID" id="5479523"/>
<dbReference type="InParanoid" id="A7AMC6"/>
<accession>A7AMC6</accession>
<dbReference type="AlphaFoldDB" id="A7AMC6"/>
<dbReference type="Proteomes" id="UP000002173">
    <property type="component" value="Chromosome 3"/>
</dbReference>
<comment type="caution">
    <text evidence="1">The sequence shown here is derived from an EMBL/GenBank/DDBJ whole genome shotgun (WGS) entry which is preliminary data.</text>
</comment>
<protein>
    <submittedName>
        <fullName evidence="1">Uncharacterized protein</fullName>
    </submittedName>
</protein>